<dbReference type="Proteomes" id="UP000002194">
    <property type="component" value="Chromosome"/>
</dbReference>
<evidence type="ECO:0000313" key="1">
    <source>
        <dbReference type="EMBL" id="AAS96709.1"/>
    </source>
</evidence>
<dbReference type="STRING" id="882.DVU_2236"/>
<dbReference type="KEGG" id="dvu:DVU_2236"/>
<keyword evidence="2" id="KW-1185">Reference proteome</keyword>
<dbReference type="HOGENOM" id="CLU_3373437_0_0_7"/>
<gene>
    <name evidence="1" type="ordered locus">DVU_2236</name>
</gene>
<proteinExistence type="predicted"/>
<dbReference type="EnsemblBacteria" id="AAS96709">
    <property type="protein sequence ID" value="AAS96709"/>
    <property type="gene ID" value="DVU_2236"/>
</dbReference>
<evidence type="ECO:0008006" key="3">
    <source>
        <dbReference type="Google" id="ProtNLM"/>
    </source>
</evidence>
<accession>Q729W1</accession>
<dbReference type="EMBL" id="AE017285">
    <property type="protein sequence ID" value="AAS96709.1"/>
    <property type="molecule type" value="Genomic_DNA"/>
</dbReference>
<evidence type="ECO:0000313" key="2">
    <source>
        <dbReference type="Proteomes" id="UP000002194"/>
    </source>
</evidence>
<name>Q729W1_NITV2</name>
<organism evidence="1 2">
    <name type="scientific">Nitratidesulfovibrio vulgaris (strain ATCC 29579 / DSM 644 / CCUG 34227 / NCIMB 8303 / VKM B-1760 / Hildenborough)</name>
    <name type="common">Desulfovibrio vulgaris</name>
    <dbReference type="NCBI Taxonomy" id="882"/>
    <lineage>
        <taxon>Bacteria</taxon>
        <taxon>Pseudomonadati</taxon>
        <taxon>Thermodesulfobacteriota</taxon>
        <taxon>Desulfovibrionia</taxon>
        <taxon>Desulfovibrionales</taxon>
        <taxon>Desulfovibrionaceae</taxon>
        <taxon>Nitratidesulfovibrio</taxon>
    </lineage>
</organism>
<dbReference type="AlphaFoldDB" id="Q729W1"/>
<reference evidence="1 2" key="1">
    <citation type="journal article" date="2004" name="Nat. Biotechnol.">
        <title>The genome sequence of the anaerobic, sulfate-reducing bacterium Desulfovibrio vulgaris Hildenborough.</title>
        <authorList>
            <person name="Heidelberg J.F."/>
            <person name="Seshadri R."/>
            <person name="Haveman S.A."/>
            <person name="Hemme C.L."/>
            <person name="Paulsen I.T."/>
            <person name="Kolonay J.F."/>
            <person name="Eisen J.A."/>
            <person name="Ward N."/>
            <person name="Methe B."/>
            <person name="Brinkac L.M."/>
            <person name="Daugherty S.C."/>
            <person name="Deboy R.T."/>
            <person name="Dodson R.J."/>
            <person name="Durkin A.S."/>
            <person name="Madupu R."/>
            <person name="Nelson W.C."/>
            <person name="Sullivan S.A."/>
            <person name="Fouts D."/>
            <person name="Haft D.H."/>
            <person name="Selengut J."/>
            <person name="Peterson J.D."/>
            <person name="Davidsen T.M."/>
            <person name="Zafar N."/>
            <person name="Zhou L."/>
            <person name="Radune D."/>
            <person name="Dimitrov G."/>
            <person name="Hance M."/>
            <person name="Tran K."/>
            <person name="Khouri H."/>
            <person name="Gill J."/>
            <person name="Utterback T.R."/>
            <person name="Feldblyum T.V."/>
            <person name="Wall J.D."/>
            <person name="Voordouw G."/>
            <person name="Fraser C.M."/>
        </authorList>
    </citation>
    <scope>NUCLEOTIDE SEQUENCE [LARGE SCALE GENOMIC DNA]</scope>
    <source>
        <strain evidence="2">ATCC 29579 / DSM 644 / NCIMB 8303 / VKM B-1760 / Hildenborough</strain>
    </source>
</reference>
<protein>
    <recommendedName>
        <fullName evidence="3">DsrE family protein</fullName>
    </recommendedName>
</protein>
<dbReference type="PaxDb" id="882-DVU_2236"/>
<sequence>MGIHGVDAETSLAPLSNMKFLTEQVRNADRILNF</sequence>